<dbReference type="InterPro" id="IPR036412">
    <property type="entry name" value="HAD-like_sf"/>
</dbReference>
<sequence>MKRKFFFFDIDGTLAVGVPGKQYIPDSTKLALKKLKEAGHFLAIATGRSYAMAVDHMKALGFENMVSDGGNGITINGQLLEIKPLDYNKCLKLIDECKEKGFIWAISPDNEIRRLAPDNRFYDFTHDIYMNTVVQPGLDPRDFDEIYKVYIACFSPEEQKLETLKELPWCRFHKEYLFVEPGDKSVGIKKIVDHFNGDYQDVVVFGDEKNDLSMFSDEWISIAMGNAIDELKQKATYITDSCDKDGIYNACKHFGWIE</sequence>
<dbReference type="RefSeq" id="WP_117604806.1">
    <property type="nucleotide sequence ID" value="NZ_CAXVJN010000004.1"/>
</dbReference>
<dbReference type="SFLD" id="SFLDG01140">
    <property type="entry name" value="C2.B:_Phosphomannomutase_and_P"/>
    <property type="match status" value="1"/>
</dbReference>
<reference evidence="1 2" key="1">
    <citation type="submission" date="2018-08" db="EMBL/GenBank/DDBJ databases">
        <title>A genome reference for cultivated species of the human gut microbiota.</title>
        <authorList>
            <person name="Zou Y."/>
            <person name="Xue W."/>
            <person name="Luo G."/>
        </authorList>
    </citation>
    <scope>NUCLEOTIDE SEQUENCE [LARGE SCALE GENOMIC DNA]</scope>
    <source>
        <strain evidence="1 2">OM02-6</strain>
    </source>
</reference>
<name>A0A3E5FQS0_9FIRM</name>
<dbReference type="SFLD" id="SFLDS00003">
    <property type="entry name" value="Haloacid_Dehalogenase"/>
    <property type="match status" value="1"/>
</dbReference>
<protein>
    <submittedName>
        <fullName evidence="1">HAD-IIB family hydrolase</fullName>
    </submittedName>
</protein>
<dbReference type="Pfam" id="PF08282">
    <property type="entry name" value="Hydrolase_3"/>
    <property type="match status" value="1"/>
</dbReference>
<dbReference type="InterPro" id="IPR023214">
    <property type="entry name" value="HAD_sf"/>
</dbReference>
<dbReference type="AlphaFoldDB" id="A0A3E5FQS0"/>
<dbReference type="PANTHER" id="PTHR10000:SF25">
    <property type="entry name" value="PHOSPHATASE YKRA-RELATED"/>
    <property type="match status" value="1"/>
</dbReference>
<dbReference type="Gene3D" id="3.40.50.1000">
    <property type="entry name" value="HAD superfamily/HAD-like"/>
    <property type="match status" value="1"/>
</dbReference>
<comment type="caution">
    <text evidence="1">The sequence shown here is derived from an EMBL/GenBank/DDBJ whole genome shotgun (WGS) entry which is preliminary data.</text>
</comment>
<dbReference type="NCBIfam" id="TIGR01484">
    <property type="entry name" value="HAD-SF-IIB"/>
    <property type="match status" value="1"/>
</dbReference>
<dbReference type="Proteomes" id="UP000261087">
    <property type="component" value="Unassembled WGS sequence"/>
</dbReference>
<accession>A0A3E5FQS0</accession>
<evidence type="ECO:0000313" key="2">
    <source>
        <dbReference type="Proteomes" id="UP000261087"/>
    </source>
</evidence>
<dbReference type="InterPro" id="IPR006379">
    <property type="entry name" value="HAD-SF_hydro_IIB"/>
</dbReference>
<dbReference type="GO" id="GO:0005829">
    <property type="term" value="C:cytosol"/>
    <property type="evidence" value="ECO:0007669"/>
    <property type="project" value="TreeGrafter"/>
</dbReference>
<dbReference type="GO" id="GO:0016791">
    <property type="term" value="F:phosphatase activity"/>
    <property type="evidence" value="ECO:0007669"/>
    <property type="project" value="TreeGrafter"/>
</dbReference>
<evidence type="ECO:0000313" key="1">
    <source>
        <dbReference type="EMBL" id="RGO10458.1"/>
    </source>
</evidence>
<organism evidence="1 2">
    <name type="scientific">Thomasclavelia spiroformis</name>
    <dbReference type="NCBI Taxonomy" id="29348"/>
    <lineage>
        <taxon>Bacteria</taxon>
        <taxon>Bacillati</taxon>
        <taxon>Bacillota</taxon>
        <taxon>Erysipelotrichia</taxon>
        <taxon>Erysipelotrichales</taxon>
        <taxon>Coprobacillaceae</taxon>
        <taxon>Thomasclavelia</taxon>
    </lineage>
</organism>
<keyword evidence="1" id="KW-0378">Hydrolase</keyword>
<proteinExistence type="predicted"/>
<gene>
    <name evidence="1" type="ORF">DXB31_05370</name>
</gene>
<dbReference type="PANTHER" id="PTHR10000">
    <property type="entry name" value="PHOSPHOSERINE PHOSPHATASE"/>
    <property type="match status" value="1"/>
</dbReference>
<dbReference type="SUPFAM" id="SSF56784">
    <property type="entry name" value="HAD-like"/>
    <property type="match status" value="1"/>
</dbReference>
<dbReference type="GO" id="GO:0000287">
    <property type="term" value="F:magnesium ion binding"/>
    <property type="evidence" value="ECO:0007669"/>
    <property type="project" value="TreeGrafter"/>
</dbReference>
<dbReference type="EMBL" id="QSVF01000010">
    <property type="protein sequence ID" value="RGO10458.1"/>
    <property type="molecule type" value="Genomic_DNA"/>
</dbReference>
<dbReference type="Gene3D" id="3.30.1240.10">
    <property type="match status" value="1"/>
</dbReference>